<evidence type="ECO:0000256" key="5">
    <source>
        <dbReference type="ARBA" id="ARBA00022989"/>
    </source>
</evidence>
<evidence type="ECO:0000313" key="10">
    <source>
        <dbReference type="EMBL" id="KAA0917766.1"/>
    </source>
</evidence>
<evidence type="ECO:0000256" key="7">
    <source>
        <dbReference type="RuleBase" id="RU369079"/>
    </source>
</evidence>
<feature type="transmembrane region" description="Helical" evidence="8">
    <location>
        <begin position="60"/>
        <end position="79"/>
    </location>
</feature>
<keyword evidence="6 8" id="KW-0472">Membrane</keyword>
<feature type="transmembrane region" description="Helical" evidence="8">
    <location>
        <begin position="253"/>
        <end position="271"/>
    </location>
</feature>
<evidence type="ECO:0000313" key="11">
    <source>
        <dbReference type="Proteomes" id="UP000325291"/>
    </source>
</evidence>
<dbReference type="EMBL" id="VINQ01000003">
    <property type="protein sequence ID" value="KAA0917766.1"/>
    <property type="molecule type" value="Genomic_DNA"/>
</dbReference>
<keyword evidence="7" id="KW-0813">Transport</keyword>
<evidence type="ECO:0000256" key="2">
    <source>
        <dbReference type="ARBA" id="ARBA00022475"/>
    </source>
</evidence>
<feature type="transmembrane region" description="Helical" evidence="8">
    <location>
        <begin position="6"/>
        <end position="39"/>
    </location>
</feature>
<keyword evidence="2" id="KW-1003">Cell membrane</keyword>
<dbReference type="Proteomes" id="UP000325291">
    <property type="component" value="Unassembled WGS sequence"/>
</dbReference>
<dbReference type="PANTHER" id="PTHR33362:SF7">
    <property type="entry name" value="SLL1103 PROTEIN"/>
    <property type="match status" value="1"/>
</dbReference>
<evidence type="ECO:0000256" key="8">
    <source>
        <dbReference type="SAM" id="Phobius"/>
    </source>
</evidence>
<feature type="transmembrane region" description="Helical" evidence="8">
    <location>
        <begin position="99"/>
        <end position="128"/>
    </location>
</feature>
<protein>
    <submittedName>
        <fullName evidence="10">TRAP transporter large permease subunit</fullName>
    </submittedName>
</protein>
<evidence type="ECO:0000259" key="9">
    <source>
        <dbReference type="Pfam" id="PF06808"/>
    </source>
</evidence>
<dbReference type="Pfam" id="PF06808">
    <property type="entry name" value="DctM"/>
    <property type="match status" value="1"/>
</dbReference>
<organism evidence="10 11">
    <name type="scientific">Aquicoccus porphyridii</name>
    <dbReference type="NCBI Taxonomy" id="1852029"/>
    <lineage>
        <taxon>Bacteria</taxon>
        <taxon>Pseudomonadati</taxon>
        <taxon>Pseudomonadota</taxon>
        <taxon>Alphaproteobacteria</taxon>
        <taxon>Rhodobacterales</taxon>
        <taxon>Paracoccaceae</taxon>
        <taxon>Aquicoccus</taxon>
    </lineage>
</organism>
<dbReference type="InterPro" id="IPR004681">
    <property type="entry name" value="TRAP_DctM"/>
</dbReference>
<comment type="subcellular location">
    <subcellularLocation>
        <location evidence="1 7">Cell inner membrane</location>
        <topology evidence="1 7">Multi-pass membrane protein</topology>
    </subcellularLocation>
</comment>
<feature type="transmembrane region" description="Helical" evidence="8">
    <location>
        <begin position="225"/>
        <end position="247"/>
    </location>
</feature>
<reference evidence="10 11" key="1">
    <citation type="submission" date="2019-07" db="EMBL/GenBank/DDBJ databases">
        <title>Aquicoccus porphyridii gen. nov., sp. nov., isolated from a small marine red alga, Porphyridium marinum.</title>
        <authorList>
            <person name="Liu L."/>
        </authorList>
    </citation>
    <scope>NUCLEOTIDE SEQUENCE [LARGE SCALE GENOMIC DNA]</scope>
    <source>
        <strain evidence="10 11">L1 8-17</strain>
    </source>
</reference>
<dbReference type="GO" id="GO:0022857">
    <property type="term" value="F:transmembrane transporter activity"/>
    <property type="evidence" value="ECO:0007669"/>
    <property type="project" value="UniProtKB-UniRule"/>
</dbReference>
<proteinExistence type="predicted"/>
<dbReference type="PIRSF" id="PIRSF006066">
    <property type="entry name" value="HI0050"/>
    <property type="match status" value="1"/>
</dbReference>
<keyword evidence="3 7" id="KW-0997">Cell inner membrane</keyword>
<evidence type="ECO:0000256" key="4">
    <source>
        <dbReference type="ARBA" id="ARBA00022692"/>
    </source>
</evidence>
<dbReference type="InterPro" id="IPR010656">
    <property type="entry name" value="DctM"/>
</dbReference>
<feature type="transmembrane region" description="Helical" evidence="8">
    <location>
        <begin position="344"/>
        <end position="360"/>
    </location>
</feature>
<evidence type="ECO:0000256" key="1">
    <source>
        <dbReference type="ARBA" id="ARBA00004429"/>
    </source>
</evidence>
<feature type="transmembrane region" description="Helical" evidence="8">
    <location>
        <begin position="140"/>
        <end position="163"/>
    </location>
</feature>
<feature type="transmembrane region" description="Helical" evidence="8">
    <location>
        <begin position="366"/>
        <end position="393"/>
    </location>
</feature>
<evidence type="ECO:0000256" key="6">
    <source>
        <dbReference type="ARBA" id="ARBA00023136"/>
    </source>
</evidence>
<dbReference type="GO" id="GO:0005886">
    <property type="term" value="C:plasma membrane"/>
    <property type="evidence" value="ECO:0007669"/>
    <property type="project" value="UniProtKB-SubCell"/>
</dbReference>
<feature type="transmembrane region" description="Helical" evidence="8">
    <location>
        <begin position="405"/>
        <end position="426"/>
    </location>
</feature>
<comment type="function">
    <text evidence="7">Part of the tripartite ATP-independent periplasmic (TRAP) transport system.</text>
</comment>
<dbReference type="RefSeq" id="WP_111363108.1">
    <property type="nucleotide sequence ID" value="NZ_JASHJG010000010.1"/>
</dbReference>
<feature type="transmembrane region" description="Helical" evidence="8">
    <location>
        <begin position="283"/>
        <end position="304"/>
    </location>
</feature>
<evidence type="ECO:0000256" key="3">
    <source>
        <dbReference type="ARBA" id="ARBA00022519"/>
    </source>
</evidence>
<keyword evidence="4 8" id="KW-0812">Transmembrane</keyword>
<keyword evidence="11" id="KW-1185">Reference proteome</keyword>
<gene>
    <name evidence="10" type="ORF">FLO80_07020</name>
</gene>
<feature type="transmembrane region" description="Helical" evidence="8">
    <location>
        <begin position="316"/>
        <end position="337"/>
    </location>
</feature>
<comment type="caution">
    <text evidence="10">The sequence shown here is derived from an EMBL/GenBank/DDBJ whole genome shotgun (WGS) entry which is preliminary data.</text>
</comment>
<feature type="domain" description="TRAP C4-dicarboxylate transport system permease DctM subunit" evidence="9">
    <location>
        <begin position="11"/>
        <end position="428"/>
    </location>
</feature>
<dbReference type="PANTHER" id="PTHR33362">
    <property type="entry name" value="SIALIC ACID TRAP TRANSPORTER PERMEASE PROTEIN SIAT-RELATED"/>
    <property type="match status" value="1"/>
</dbReference>
<accession>A0A5A9ZLH9</accession>
<name>A0A5A9ZLH9_9RHOB</name>
<keyword evidence="5 8" id="KW-1133">Transmembrane helix</keyword>
<dbReference type="AlphaFoldDB" id="A0A5A9ZLH9"/>
<feature type="transmembrane region" description="Helical" evidence="8">
    <location>
        <begin position="175"/>
        <end position="196"/>
    </location>
</feature>
<sequence>MSEPILGLVALGLVFVGLLTGYPMAFTFIFIALLFGFVGMGDRVVNLMQFQFFSLMRNTTMAAIPLFLFMGFILEKSGLMERMFLALRLLLGRLNGSLYLVVLLVATVFAAATGIVGASVTVLGVMAAPIMQQTGYDTRLSAGAIAAGGTLGILIPPSILLIVMGPVVGVPVSDLFTAAIVPGLMLSTIYIVYTLVRSYLNPTLGPPITDAEIAETSLGGKLKELMLGVIPVFLIIAATLGFIIAGIATPTDAAATGALASLLLAVAYRKLGWSAFKQSVYNTLLLTAMIMFLLASANFFGAVFSRLGSGELLTHFLLNLPFSPMVMLLIILGIVFVLGSPLEWIPIVLVIVPIFLPTMIEMGYDPLWFSILVAVTLQTSWLTPPMALSAYFLKGVVPNWSMGDIYLGMVQFVVLQLIVVGLLILLPDLVLWLPRVLGN</sequence>